<feature type="compositionally biased region" description="Low complexity" evidence="1">
    <location>
        <begin position="781"/>
        <end position="796"/>
    </location>
</feature>
<dbReference type="VEuPathDB" id="TriTrypDB:BSAL_79660"/>
<evidence type="ECO:0000313" key="3">
    <source>
        <dbReference type="EMBL" id="CUG45504.1"/>
    </source>
</evidence>
<reference evidence="4" key="1">
    <citation type="submission" date="2015-09" db="EMBL/GenBank/DDBJ databases">
        <authorList>
            <consortium name="Pathogen Informatics"/>
        </authorList>
    </citation>
    <scope>NUCLEOTIDE SEQUENCE [LARGE SCALE GENOMIC DNA]</scope>
    <source>
        <strain evidence="4">Lake Konstanz</strain>
    </source>
</reference>
<gene>
    <name evidence="3" type="ORF">BSAL_79660</name>
</gene>
<name>A0A0S4J2K8_BODSA</name>
<dbReference type="AlphaFoldDB" id="A0A0S4J2K8"/>
<feature type="compositionally biased region" description="Basic and acidic residues" evidence="1">
    <location>
        <begin position="683"/>
        <end position="702"/>
    </location>
</feature>
<feature type="transmembrane region" description="Helical" evidence="2">
    <location>
        <begin position="548"/>
        <end position="568"/>
    </location>
</feature>
<feature type="compositionally biased region" description="Polar residues" evidence="1">
    <location>
        <begin position="626"/>
        <end position="638"/>
    </location>
</feature>
<feature type="transmembrane region" description="Helical" evidence="2">
    <location>
        <begin position="479"/>
        <end position="506"/>
    </location>
</feature>
<organism evidence="3 4">
    <name type="scientific">Bodo saltans</name>
    <name type="common">Flagellated protozoan</name>
    <dbReference type="NCBI Taxonomy" id="75058"/>
    <lineage>
        <taxon>Eukaryota</taxon>
        <taxon>Discoba</taxon>
        <taxon>Euglenozoa</taxon>
        <taxon>Kinetoplastea</taxon>
        <taxon>Metakinetoplastina</taxon>
        <taxon>Eubodonida</taxon>
        <taxon>Bodonidae</taxon>
        <taxon>Bodo</taxon>
    </lineage>
</organism>
<keyword evidence="4" id="KW-1185">Reference proteome</keyword>
<feature type="transmembrane region" description="Helical" evidence="2">
    <location>
        <begin position="231"/>
        <end position="255"/>
    </location>
</feature>
<feature type="transmembrane region" description="Helical" evidence="2">
    <location>
        <begin position="518"/>
        <end position="542"/>
    </location>
</feature>
<feature type="transmembrane region" description="Helical" evidence="2">
    <location>
        <begin position="355"/>
        <end position="377"/>
    </location>
</feature>
<feature type="transmembrane region" description="Helical" evidence="2">
    <location>
        <begin position="169"/>
        <end position="192"/>
    </location>
</feature>
<evidence type="ECO:0000256" key="2">
    <source>
        <dbReference type="SAM" id="Phobius"/>
    </source>
</evidence>
<feature type="compositionally biased region" description="Polar residues" evidence="1">
    <location>
        <begin position="708"/>
        <end position="718"/>
    </location>
</feature>
<evidence type="ECO:0000313" key="4">
    <source>
        <dbReference type="Proteomes" id="UP000051952"/>
    </source>
</evidence>
<keyword evidence="2" id="KW-1133">Transmembrane helix</keyword>
<feature type="transmembrane region" description="Helical" evidence="2">
    <location>
        <begin position="415"/>
        <end position="436"/>
    </location>
</feature>
<sequence>MRFIVETNLTNSAGVRLANQTSQLVPKCNAGNIRFIGDTACASCPTNMVCPNVNSLATDYGNTSLLISVASGYARSTVYATTATACDPADACIGGTGAGACAAGYTGALCGLCEDSVYGRSIIGGNCAACNGSRVSGFLLFLVIVLICFTFILLTIGASQNWSVTMEPVVSIVLMVQHLHSVLGLGLTGFSFSQYFKDSMSYLGIFSTRVLDYYFSDCVLVDEGLTFYSKIAAYAAMPALALFLASISWLIVFISPEFLRFKGLRIERDKALQERREELIERLAKNQNQLRAVSTSGGGGGHSNSGGGRRTFFLRQTPMERLRRISDQAEVTSIEQELKNNLKVQGVLPLHDYRIFAAHSLQVVMLFTFHTIISYALSVFDCQDIDSGLGTVLSYLNEDFRVSCDSAEYQQFVGFGYAISILYFIFVPVMFLVLYAMHRRFRTAQVLQRRQVFYVMTIGLKTGSWYWTAVTLLRKGIQFAVAAVVSSPADAHVSVWLFVMQLIWLLKLKPYWNWSNTFLEAMSLSSCMIAGSLCILLESYTSDASQRAISAVILTVMLAPIPVFIFSATQKVWSSVREEIRALHFDSEEESSSCSDDETETQYREVMAMIHTKKKNIPLLSAEANHGSNQNDETNNNMHRSRGGAAADVPLVAVESHHQHHRPPLPQKKHALRNVSVAEYLRAEDESREAREEQEQRSRELRAANAALHQQQRGSAGQTFVDWRRSRQQQQQGGSASNHLPHKIQQPHQQLAQPLLFTSTASVASPPPPPVFLEINDRLESSSPSTTTSSSLSSSLDDMEIDIRSQHDDGSPSLLLPVTSMITSAEAAHLLTRELQYEEQLQQQNSDIFGRRLDIVADTNQREDAKRAAAFRSVFALAHQREHILGASSSVTDDMFDIL</sequence>
<feature type="transmembrane region" description="Helical" evidence="2">
    <location>
        <begin position="137"/>
        <end position="157"/>
    </location>
</feature>
<dbReference type="PANTHER" id="PTHR11319">
    <property type="entry name" value="G PROTEIN-COUPLED RECEPTOR-RELATED"/>
    <property type="match status" value="1"/>
</dbReference>
<dbReference type="PANTHER" id="PTHR11319:SF35">
    <property type="entry name" value="OUTER MEMBRANE PROTEIN PMPC-RELATED"/>
    <property type="match status" value="1"/>
</dbReference>
<protein>
    <submittedName>
        <fullName evidence="3">Transmembrane protein, putative</fullName>
    </submittedName>
</protein>
<dbReference type="Proteomes" id="UP000051952">
    <property type="component" value="Unassembled WGS sequence"/>
</dbReference>
<proteinExistence type="predicted"/>
<feature type="region of interest" description="Disordered" evidence="1">
    <location>
        <begin position="683"/>
        <end position="796"/>
    </location>
</feature>
<dbReference type="EMBL" id="CYKH01000820">
    <property type="protein sequence ID" value="CUG45504.1"/>
    <property type="molecule type" value="Genomic_DNA"/>
</dbReference>
<keyword evidence="2" id="KW-0472">Membrane</keyword>
<feature type="compositionally biased region" description="Low complexity" evidence="1">
    <location>
        <begin position="746"/>
        <end position="764"/>
    </location>
</feature>
<feature type="region of interest" description="Disordered" evidence="1">
    <location>
        <begin position="624"/>
        <end position="643"/>
    </location>
</feature>
<accession>A0A0S4J2K8</accession>
<evidence type="ECO:0000256" key="1">
    <source>
        <dbReference type="SAM" id="MobiDB-lite"/>
    </source>
</evidence>
<keyword evidence="2 3" id="KW-0812">Transmembrane</keyword>